<dbReference type="OrthoDB" id="7473114at2759"/>
<accession>A0A371ERA8</accession>
<feature type="non-terminal residue" evidence="1">
    <location>
        <position position="1"/>
    </location>
</feature>
<organism evidence="1 2">
    <name type="scientific">Mucuna pruriens</name>
    <name type="common">Velvet bean</name>
    <name type="synonym">Dolichos pruriens</name>
    <dbReference type="NCBI Taxonomy" id="157652"/>
    <lineage>
        <taxon>Eukaryota</taxon>
        <taxon>Viridiplantae</taxon>
        <taxon>Streptophyta</taxon>
        <taxon>Embryophyta</taxon>
        <taxon>Tracheophyta</taxon>
        <taxon>Spermatophyta</taxon>
        <taxon>Magnoliopsida</taxon>
        <taxon>eudicotyledons</taxon>
        <taxon>Gunneridae</taxon>
        <taxon>Pentapetalae</taxon>
        <taxon>rosids</taxon>
        <taxon>fabids</taxon>
        <taxon>Fabales</taxon>
        <taxon>Fabaceae</taxon>
        <taxon>Papilionoideae</taxon>
        <taxon>50 kb inversion clade</taxon>
        <taxon>NPAAA clade</taxon>
        <taxon>indigoferoid/millettioid clade</taxon>
        <taxon>Phaseoleae</taxon>
        <taxon>Mucuna</taxon>
    </lineage>
</organism>
<protein>
    <recommendedName>
        <fullName evidence="3">Mitochondrial protein</fullName>
    </recommendedName>
</protein>
<proteinExistence type="predicted"/>
<evidence type="ECO:0000313" key="2">
    <source>
        <dbReference type="Proteomes" id="UP000257109"/>
    </source>
</evidence>
<evidence type="ECO:0000313" key="1">
    <source>
        <dbReference type="EMBL" id="RDX68496.1"/>
    </source>
</evidence>
<evidence type="ECO:0008006" key="3">
    <source>
        <dbReference type="Google" id="ProtNLM"/>
    </source>
</evidence>
<gene>
    <name evidence="1" type="ORF">CR513_52509</name>
</gene>
<dbReference type="AlphaFoldDB" id="A0A371ERA8"/>
<keyword evidence="2" id="KW-1185">Reference proteome</keyword>
<dbReference type="EMBL" id="QJKJ01012505">
    <property type="protein sequence ID" value="RDX68496.1"/>
    <property type="molecule type" value="Genomic_DNA"/>
</dbReference>
<reference evidence="1" key="1">
    <citation type="submission" date="2018-05" db="EMBL/GenBank/DDBJ databases">
        <title>Draft genome of Mucuna pruriens seed.</title>
        <authorList>
            <person name="Nnadi N.E."/>
            <person name="Vos R."/>
            <person name="Hasami M.H."/>
            <person name="Devisetty U.K."/>
            <person name="Aguiy J.C."/>
        </authorList>
    </citation>
    <scope>NUCLEOTIDE SEQUENCE [LARGE SCALE GENOMIC DNA]</scope>
    <source>
        <strain evidence="1">JCA_2017</strain>
    </source>
</reference>
<dbReference type="Proteomes" id="UP000257109">
    <property type="component" value="Unassembled WGS sequence"/>
</dbReference>
<name>A0A371ERA8_MUCPR</name>
<sequence>MNIFKPKTYVQALQYEHWIEVMKAELHALEANHTWYLTDLPPAKFPLVVGGFIASNIQLMEAFDVTKLEARLVAKGYPQQ</sequence>
<comment type="caution">
    <text evidence="1">The sequence shown here is derived from an EMBL/GenBank/DDBJ whole genome shotgun (WGS) entry which is preliminary data.</text>
</comment>